<dbReference type="Gene3D" id="3.40.50.920">
    <property type="match status" value="1"/>
</dbReference>
<evidence type="ECO:0000256" key="4">
    <source>
        <dbReference type="ARBA" id="ARBA00023002"/>
    </source>
</evidence>
<dbReference type="Proteomes" id="UP000530928">
    <property type="component" value="Unassembled WGS sequence"/>
</dbReference>
<evidence type="ECO:0000256" key="5">
    <source>
        <dbReference type="ARBA" id="ARBA00023052"/>
    </source>
</evidence>
<dbReference type="SMART" id="SM00861">
    <property type="entry name" value="Transket_pyr"/>
    <property type="match status" value="1"/>
</dbReference>
<dbReference type="SUPFAM" id="SSF52518">
    <property type="entry name" value="Thiamin diphosphate-binding fold (THDP-binding)"/>
    <property type="match status" value="1"/>
</dbReference>
<evidence type="ECO:0000259" key="9">
    <source>
        <dbReference type="SMART" id="SM00861"/>
    </source>
</evidence>
<dbReference type="PANTHER" id="PTHR11624">
    <property type="entry name" value="DEHYDROGENASE RELATED"/>
    <property type="match status" value="1"/>
</dbReference>
<dbReference type="SUPFAM" id="SSF52922">
    <property type="entry name" value="TK C-terminal domain-like"/>
    <property type="match status" value="1"/>
</dbReference>
<evidence type="ECO:0000256" key="1">
    <source>
        <dbReference type="ARBA" id="ARBA00001964"/>
    </source>
</evidence>
<dbReference type="PANTHER" id="PTHR11624:SF96">
    <property type="entry name" value="PYRUVATE DEHYDROGENASE E1 COMPONENT SUBUNIT BETA, MITOCHONDRIAL"/>
    <property type="match status" value="1"/>
</dbReference>
<accession>A0A7W0CGJ4</accession>
<evidence type="ECO:0000313" key="11">
    <source>
        <dbReference type="Proteomes" id="UP000530928"/>
    </source>
</evidence>
<feature type="domain" description="Transketolase-like pyrimidine-binding" evidence="9">
    <location>
        <begin position="22"/>
        <end position="197"/>
    </location>
</feature>
<evidence type="ECO:0000256" key="6">
    <source>
        <dbReference type="ARBA" id="ARBA00023317"/>
    </source>
</evidence>
<keyword evidence="4 7" id="KW-0560">Oxidoreductase</keyword>
<gene>
    <name evidence="10" type="ORF">HNR30_001896</name>
</gene>
<dbReference type="GO" id="GO:0004739">
    <property type="term" value="F:pyruvate dehydrogenase (acetyl-transferring) activity"/>
    <property type="evidence" value="ECO:0007669"/>
    <property type="project" value="UniProtKB-UniRule"/>
</dbReference>
<dbReference type="RefSeq" id="WP_312894305.1">
    <property type="nucleotide sequence ID" value="NZ_BAABAM010000006.1"/>
</dbReference>
<evidence type="ECO:0000256" key="8">
    <source>
        <dbReference type="SAM" id="MobiDB-lite"/>
    </source>
</evidence>
<keyword evidence="5 7" id="KW-0786">Thiamine pyrophosphate</keyword>
<dbReference type="InterPro" id="IPR005475">
    <property type="entry name" value="Transketolase-like_Pyr-bd"/>
</dbReference>
<comment type="caution">
    <text evidence="10">The sequence shown here is derived from an EMBL/GenBank/DDBJ whole genome shotgun (WGS) entry which is preliminary data.</text>
</comment>
<dbReference type="InterPro" id="IPR033248">
    <property type="entry name" value="Transketolase_C"/>
</dbReference>
<dbReference type="GO" id="GO:0000287">
    <property type="term" value="F:magnesium ion binding"/>
    <property type="evidence" value="ECO:0007669"/>
    <property type="project" value="UniProtKB-ARBA"/>
</dbReference>
<comment type="cofactor">
    <cofactor evidence="1 7">
        <name>thiamine diphosphate</name>
        <dbReference type="ChEBI" id="CHEBI:58937"/>
    </cofactor>
</comment>
<evidence type="ECO:0000313" key="10">
    <source>
        <dbReference type="EMBL" id="MBA2890555.1"/>
    </source>
</evidence>
<protein>
    <recommendedName>
        <fullName evidence="3 7">Pyruvate dehydrogenase E1 component subunit beta</fullName>
        <ecNumber evidence="2 7">1.2.4.1</ecNumber>
    </recommendedName>
</protein>
<dbReference type="EC" id="1.2.4.1" evidence="2 7"/>
<proteinExistence type="predicted"/>
<evidence type="ECO:0000256" key="3">
    <source>
        <dbReference type="ARBA" id="ARBA00016138"/>
    </source>
</evidence>
<keyword evidence="6 7" id="KW-0670">Pyruvate</keyword>
<comment type="function">
    <text evidence="7">The pyruvate dehydrogenase complex catalyzes the overall conversion of pyruvate to acetyl-CoA and CO2.</text>
</comment>
<dbReference type="InterPro" id="IPR027110">
    <property type="entry name" value="PDHB_mito-type"/>
</dbReference>
<dbReference type="Pfam" id="PF02779">
    <property type="entry name" value="Transket_pyr"/>
    <property type="match status" value="1"/>
</dbReference>
<dbReference type="Gene3D" id="3.40.50.970">
    <property type="match status" value="1"/>
</dbReference>
<comment type="catalytic activity">
    <reaction evidence="7">
        <text>N(6)-[(R)-lipoyl]-L-lysyl-[protein] + pyruvate + H(+) = N(6)-[(R)-S(8)-acetyldihydrolipoyl]-L-lysyl-[protein] + CO2</text>
        <dbReference type="Rhea" id="RHEA:19189"/>
        <dbReference type="Rhea" id="RHEA-COMP:10474"/>
        <dbReference type="Rhea" id="RHEA-COMP:10478"/>
        <dbReference type="ChEBI" id="CHEBI:15361"/>
        <dbReference type="ChEBI" id="CHEBI:15378"/>
        <dbReference type="ChEBI" id="CHEBI:16526"/>
        <dbReference type="ChEBI" id="CHEBI:83099"/>
        <dbReference type="ChEBI" id="CHEBI:83111"/>
        <dbReference type="EC" id="1.2.4.1"/>
    </reaction>
</comment>
<reference evidence="10 11" key="1">
    <citation type="submission" date="2020-07" db="EMBL/GenBank/DDBJ databases">
        <title>Genomic Encyclopedia of Type Strains, Phase IV (KMG-IV): sequencing the most valuable type-strain genomes for metagenomic binning, comparative biology and taxonomic classification.</title>
        <authorList>
            <person name="Goeker M."/>
        </authorList>
    </citation>
    <scope>NUCLEOTIDE SEQUENCE [LARGE SCALE GENOMIC DNA]</scope>
    <source>
        <strain evidence="10 11">DSM 45533</strain>
    </source>
</reference>
<dbReference type="AlphaFoldDB" id="A0A7W0CGJ4"/>
<feature type="region of interest" description="Disordered" evidence="8">
    <location>
        <begin position="1"/>
        <end position="22"/>
    </location>
</feature>
<dbReference type="InterPro" id="IPR009014">
    <property type="entry name" value="Transketo_C/PFOR_II"/>
</dbReference>
<evidence type="ECO:0000256" key="7">
    <source>
        <dbReference type="RuleBase" id="RU364074"/>
    </source>
</evidence>
<sequence length="350" mass="37117">MTDVADARQSAAREGAVQGPAPRVAEHLNRALHDLLEADPDLHVLGEDITDPYGGAFKITKGLSTRFGDRVRSTPISEGAITGVGAGLALAGAKAIVEIMFADFVTLAFDQLANFAAKSTAMYGRPVPVPLIVRCPSGGNRGYGATHSQSPQKHFIGIPGLRVYELTPFHDATRLLAGMLEQGLPCLLFEDKVLYTRRMFEAGPLFRVGFAGRGAYPGDEVARVSLDGGGEPDCTLIVPGGVAHRALAAAEDLLMEHEVVCEILVPSRLHPLPELLPASRHVVVAEESTAGGTWGADVAAALHSRMWPALRKPVTLVSSADSVIPAAAHLEREVLLQPGDIRRAVLETVT</sequence>
<dbReference type="Pfam" id="PF02780">
    <property type="entry name" value="Transketolase_C"/>
    <property type="match status" value="1"/>
</dbReference>
<organism evidence="10 11">
    <name type="scientific">Nonomuraea soli</name>
    <dbReference type="NCBI Taxonomy" id="1032476"/>
    <lineage>
        <taxon>Bacteria</taxon>
        <taxon>Bacillati</taxon>
        <taxon>Actinomycetota</taxon>
        <taxon>Actinomycetes</taxon>
        <taxon>Streptosporangiales</taxon>
        <taxon>Streptosporangiaceae</taxon>
        <taxon>Nonomuraea</taxon>
    </lineage>
</organism>
<dbReference type="GO" id="GO:0006086">
    <property type="term" value="P:pyruvate decarboxylation to acetyl-CoA"/>
    <property type="evidence" value="ECO:0007669"/>
    <property type="project" value="InterPro"/>
</dbReference>
<evidence type="ECO:0000256" key="2">
    <source>
        <dbReference type="ARBA" id="ARBA00012281"/>
    </source>
</evidence>
<dbReference type="InterPro" id="IPR029061">
    <property type="entry name" value="THDP-binding"/>
</dbReference>
<keyword evidence="11" id="KW-1185">Reference proteome</keyword>
<dbReference type="EMBL" id="JACDUR010000002">
    <property type="protein sequence ID" value="MBA2890555.1"/>
    <property type="molecule type" value="Genomic_DNA"/>
</dbReference>
<name>A0A7W0CGJ4_9ACTN</name>